<accession>A0AAE0LY16</accession>
<evidence type="ECO:0000313" key="2">
    <source>
        <dbReference type="Proteomes" id="UP001283341"/>
    </source>
</evidence>
<dbReference type="AlphaFoldDB" id="A0AAE0LY16"/>
<reference evidence="1" key="1">
    <citation type="journal article" date="2023" name="Mol. Phylogenet. Evol.">
        <title>Genome-scale phylogeny and comparative genomics of the fungal order Sordariales.</title>
        <authorList>
            <person name="Hensen N."/>
            <person name="Bonometti L."/>
            <person name="Westerberg I."/>
            <person name="Brannstrom I.O."/>
            <person name="Guillou S."/>
            <person name="Cros-Aarteil S."/>
            <person name="Calhoun S."/>
            <person name="Haridas S."/>
            <person name="Kuo A."/>
            <person name="Mondo S."/>
            <person name="Pangilinan J."/>
            <person name="Riley R."/>
            <person name="LaButti K."/>
            <person name="Andreopoulos B."/>
            <person name="Lipzen A."/>
            <person name="Chen C."/>
            <person name="Yan M."/>
            <person name="Daum C."/>
            <person name="Ng V."/>
            <person name="Clum A."/>
            <person name="Steindorff A."/>
            <person name="Ohm R.A."/>
            <person name="Martin F."/>
            <person name="Silar P."/>
            <person name="Natvig D.O."/>
            <person name="Lalanne C."/>
            <person name="Gautier V."/>
            <person name="Ament-Velasquez S.L."/>
            <person name="Kruys A."/>
            <person name="Hutchinson M.I."/>
            <person name="Powell A.J."/>
            <person name="Barry K."/>
            <person name="Miller A.N."/>
            <person name="Grigoriev I.V."/>
            <person name="Debuchy R."/>
            <person name="Gladieux P."/>
            <person name="Hiltunen Thoren M."/>
            <person name="Johannesson H."/>
        </authorList>
    </citation>
    <scope>NUCLEOTIDE SEQUENCE</scope>
    <source>
        <strain evidence="1">CBS 118394</strain>
    </source>
</reference>
<organism evidence="1 2">
    <name type="scientific">Apodospora peruviana</name>
    <dbReference type="NCBI Taxonomy" id="516989"/>
    <lineage>
        <taxon>Eukaryota</taxon>
        <taxon>Fungi</taxon>
        <taxon>Dikarya</taxon>
        <taxon>Ascomycota</taxon>
        <taxon>Pezizomycotina</taxon>
        <taxon>Sordariomycetes</taxon>
        <taxon>Sordariomycetidae</taxon>
        <taxon>Sordariales</taxon>
        <taxon>Lasiosphaeriaceae</taxon>
        <taxon>Apodospora</taxon>
    </lineage>
</organism>
<dbReference type="InterPro" id="IPR011009">
    <property type="entry name" value="Kinase-like_dom_sf"/>
</dbReference>
<comment type="caution">
    <text evidence="1">The sequence shown here is derived from an EMBL/GenBank/DDBJ whole genome shotgun (WGS) entry which is preliminary data.</text>
</comment>
<proteinExistence type="predicted"/>
<dbReference type="SUPFAM" id="SSF56112">
    <property type="entry name" value="Protein kinase-like (PK-like)"/>
    <property type="match status" value="1"/>
</dbReference>
<sequence>MDSNDEETVDTVPLVFRLGSRLVTAKRADLLDPRRTIYRLELNQSPFLPLVQSSIMFLCPLVKSLLPEWFLPATVILKTQKDGWEDEFQTEKRAYDILKPIQGTTIPHFFGETVYNGSPTLVLSVIDGTTLFDLARGFSEDEYDALRQSLEIALRAITSYGVDYTDEKLDNFLALDDWGIMIVDLEQVVFDTTKAWEESNNCARVDRLMQEFMGGRKPRQPSFRDCCCPVSTQDRLPGTPST</sequence>
<name>A0AAE0LY16_9PEZI</name>
<evidence type="ECO:0000313" key="1">
    <source>
        <dbReference type="EMBL" id="KAK3311912.1"/>
    </source>
</evidence>
<gene>
    <name evidence="1" type="ORF">B0H66DRAFT_506442</name>
</gene>
<dbReference type="Proteomes" id="UP001283341">
    <property type="component" value="Unassembled WGS sequence"/>
</dbReference>
<protein>
    <recommendedName>
        <fullName evidence="3">Protein kinase domain-containing protein</fullName>
    </recommendedName>
</protein>
<keyword evidence="2" id="KW-1185">Reference proteome</keyword>
<dbReference type="EMBL" id="JAUEDM010000011">
    <property type="protein sequence ID" value="KAK3311912.1"/>
    <property type="molecule type" value="Genomic_DNA"/>
</dbReference>
<reference evidence="1" key="2">
    <citation type="submission" date="2023-06" db="EMBL/GenBank/DDBJ databases">
        <authorList>
            <consortium name="Lawrence Berkeley National Laboratory"/>
            <person name="Haridas S."/>
            <person name="Hensen N."/>
            <person name="Bonometti L."/>
            <person name="Westerberg I."/>
            <person name="Brannstrom I.O."/>
            <person name="Guillou S."/>
            <person name="Cros-Aarteil S."/>
            <person name="Calhoun S."/>
            <person name="Kuo A."/>
            <person name="Mondo S."/>
            <person name="Pangilinan J."/>
            <person name="Riley R."/>
            <person name="Labutti K."/>
            <person name="Andreopoulos B."/>
            <person name="Lipzen A."/>
            <person name="Chen C."/>
            <person name="Yanf M."/>
            <person name="Daum C."/>
            <person name="Ng V."/>
            <person name="Clum A."/>
            <person name="Steindorff A."/>
            <person name="Ohm R."/>
            <person name="Martin F."/>
            <person name="Silar P."/>
            <person name="Natvig D."/>
            <person name="Lalanne C."/>
            <person name="Gautier V."/>
            <person name="Ament-Velasquez S.L."/>
            <person name="Kruys A."/>
            <person name="Hutchinson M.I."/>
            <person name="Powell A.J."/>
            <person name="Barry K."/>
            <person name="Miller A.N."/>
            <person name="Grigoriev I.V."/>
            <person name="Debuchy R."/>
            <person name="Gladieux P."/>
            <person name="Thoren M.H."/>
            <person name="Johannesson H."/>
        </authorList>
    </citation>
    <scope>NUCLEOTIDE SEQUENCE</scope>
    <source>
        <strain evidence="1">CBS 118394</strain>
    </source>
</reference>
<evidence type="ECO:0008006" key="3">
    <source>
        <dbReference type="Google" id="ProtNLM"/>
    </source>
</evidence>